<comment type="caution">
    <text evidence="5">The sequence shown here is derived from an EMBL/GenBank/DDBJ whole genome shotgun (WGS) entry which is preliminary data.</text>
</comment>
<dbReference type="SMART" id="SM00656">
    <property type="entry name" value="Amb_all"/>
    <property type="match status" value="1"/>
</dbReference>
<dbReference type="GO" id="GO:0030570">
    <property type="term" value="F:pectate lyase activity"/>
    <property type="evidence" value="ECO:0007669"/>
    <property type="project" value="UniProtKB-EC"/>
</dbReference>
<dbReference type="Pfam" id="PF00544">
    <property type="entry name" value="Pectate_lyase_4"/>
    <property type="match status" value="1"/>
</dbReference>
<evidence type="ECO:0000256" key="3">
    <source>
        <dbReference type="SAM" id="SignalP"/>
    </source>
</evidence>
<evidence type="ECO:0000256" key="1">
    <source>
        <dbReference type="ARBA" id="ARBA00023239"/>
    </source>
</evidence>
<keyword evidence="2" id="KW-0119">Carbohydrate metabolism</keyword>
<organism evidence="5 6">
    <name type="scientific">Pseudoxanthomonas sacheonensis</name>
    <dbReference type="NCBI Taxonomy" id="443615"/>
    <lineage>
        <taxon>Bacteria</taxon>
        <taxon>Pseudomonadati</taxon>
        <taxon>Pseudomonadota</taxon>
        <taxon>Gammaproteobacteria</taxon>
        <taxon>Lysobacterales</taxon>
        <taxon>Lysobacteraceae</taxon>
        <taxon>Pseudoxanthomonas</taxon>
    </lineage>
</organism>
<feature type="domain" description="Pectate lyase" evidence="4">
    <location>
        <begin position="112"/>
        <end position="371"/>
    </location>
</feature>
<evidence type="ECO:0000259" key="4">
    <source>
        <dbReference type="SMART" id="SM00656"/>
    </source>
</evidence>
<dbReference type="SUPFAM" id="SSF51126">
    <property type="entry name" value="Pectin lyase-like"/>
    <property type="match status" value="1"/>
</dbReference>
<sequence>MRNATTILLSGALLCALASAAQAADLGRQVLPAGDGWASLPTATLPNGTTGGSAAAPARVHRVHNRNELVAALAFPDATPKIIEIEGIVDANVDIDNQPLSCADYQRNDPQTGTPYSLEAFLQEYDPATWGRVNPSGPLERARAASAAAQQSRVRIRIPANTTIVGVGRHARVLGAWFDVRPSSTSGNTPMNVIIRNLAFEDTYDCFPQWAPNDGSTGNWNSLYDVISVRNATHVWIDHNSFGDIATANETLPTYFGRLYEVHDGLLDVTNESDLITISWNRFSNHDKTMLVGSSDSAVADRGKLRLTLHHNLFQDVGQRVPRVRYGQVHLYSNHYKLSDEGARRYGYSWGVGVESQIYAEQNHFRVGDTVTPDLFIERLNGTRIFATSTLLNGVSQNSAVDVVASYNAVNGNGLIGNVDWIPSLHGPITPASKVPPLVIQGAGPFK</sequence>
<comment type="similarity">
    <text evidence="2">Belongs to the polysaccharide lyase 1 family.</text>
</comment>
<reference evidence="5 6" key="1">
    <citation type="submission" date="2023-07" db="EMBL/GenBank/DDBJ databases">
        <title>Sorghum-associated microbial communities from plants grown in Nebraska, USA.</title>
        <authorList>
            <person name="Schachtman D."/>
        </authorList>
    </citation>
    <scope>NUCLEOTIDE SEQUENCE [LARGE SCALE GENOMIC DNA]</scope>
    <source>
        <strain evidence="5 6">BE107</strain>
    </source>
</reference>
<dbReference type="PANTHER" id="PTHR31683">
    <property type="entry name" value="PECTATE LYASE 18-RELATED"/>
    <property type="match status" value="1"/>
</dbReference>
<dbReference type="RefSeq" id="WP_310095324.1">
    <property type="nucleotide sequence ID" value="NZ_JAVDTT010000004.1"/>
</dbReference>
<evidence type="ECO:0000313" key="6">
    <source>
        <dbReference type="Proteomes" id="UP001254759"/>
    </source>
</evidence>
<feature type="signal peptide" evidence="3">
    <location>
        <begin position="1"/>
        <end position="23"/>
    </location>
</feature>
<protein>
    <submittedName>
        <fullName evidence="5">Pectate lyase</fullName>
        <ecNumber evidence="5">4.2.2.2</ecNumber>
    </submittedName>
</protein>
<dbReference type="InterPro" id="IPR012334">
    <property type="entry name" value="Pectin_lyas_fold"/>
</dbReference>
<keyword evidence="2" id="KW-0964">Secreted</keyword>
<name>A0ABU1RVI3_9GAMM</name>
<keyword evidence="2" id="KW-0624">Polysaccharide degradation</keyword>
<dbReference type="EMBL" id="JAVDTT010000004">
    <property type="protein sequence ID" value="MDR6842789.1"/>
    <property type="molecule type" value="Genomic_DNA"/>
</dbReference>
<proteinExistence type="inferred from homology"/>
<keyword evidence="1 2" id="KW-0456">Lyase</keyword>
<dbReference type="Proteomes" id="UP001254759">
    <property type="component" value="Unassembled WGS sequence"/>
</dbReference>
<dbReference type="EC" id="4.2.2.2" evidence="5"/>
<accession>A0ABU1RVI3</accession>
<dbReference type="PANTHER" id="PTHR31683:SF18">
    <property type="entry name" value="PECTATE LYASE 21-RELATED"/>
    <property type="match status" value="1"/>
</dbReference>
<comment type="subcellular location">
    <subcellularLocation>
        <location evidence="2">Secreted</location>
    </subcellularLocation>
</comment>
<dbReference type="Gene3D" id="2.160.20.10">
    <property type="entry name" value="Single-stranded right-handed beta-helix, Pectin lyase-like"/>
    <property type="match status" value="1"/>
</dbReference>
<evidence type="ECO:0000313" key="5">
    <source>
        <dbReference type="EMBL" id="MDR6842789.1"/>
    </source>
</evidence>
<dbReference type="InterPro" id="IPR045032">
    <property type="entry name" value="PEL"/>
</dbReference>
<dbReference type="InterPro" id="IPR011050">
    <property type="entry name" value="Pectin_lyase_fold/virulence"/>
</dbReference>
<dbReference type="InterPro" id="IPR002022">
    <property type="entry name" value="Pec_lyase"/>
</dbReference>
<keyword evidence="3" id="KW-0732">Signal</keyword>
<gene>
    <name evidence="5" type="ORF">J2W94_003094</name>
</gene>
<feature type="chain" id="PRO_5045803375" evidence="3">
    <location>
        <begin position="24"/>
        <end position="447"/>
    </location>
</feature>
<keyword evidence="6" id="KW-1185">Reference proteome</keyword>
<evidence type="ECO:0000256" key="2">
    <source>
        <dbReference type="RuleBase" id="RU361173"/>
    </source>
</evidence>